<comment type="caution">
    <text evidence="2">The sequence shown here is derived from an EMBL/GenBank/DDBJ whole genome shotgun (WGS) entry which is preliminary data.</text>
</comment>
<evidence type="ECO:0000313" key="3">
    <source>
        <dbReference type="Proteomes" id="UP000229699"/>
    </source>
</evidence>
<dbReference type="SUPFAM" id="SSF100950">
    <property type="entry name" value="NagB/RpiA/CoA transferase-like"/>
    <property type="match status" value="1"/>
</dbReference>
<name>A0A2H0C3C0_9BACT</name>
<dbReference type="Pfam" id="PF02589">
    <property type="entry name" value="LUD_dom"/>
    <property type="match status" value="1"/>
</dbReference>
<evidence type="ECO:0000313" key="2">
    <source>
        <dbReference type="EMBL" id="PIP63860.1"/>
    </source>
</evidence>
<organism evidence="2 3">
    <name type="scientific">Candidatus Roizmanbacteria bacterium CG22_combo_CG10-13_8_21_14_all_34_12</name>
    <dbReference type="NCBI Taxonomy" id="1974860"/>
    <lineage>
        <taxon>Bacteria</taxon>
        <taxon>Candidatus Roizmaniibacteriota</taxon>
    </lineage>
</organism>
<proteinExistence type="predicted"/>
<dbReference type="InterPro" id="IPR037171">
    <property type="entry name" value="NagB/RpiA_transferase-like"/>
</dbReference>
<protein>
    <submittedName>
        <fullName evidence="2">Lactate utilization protein</fullName>
    </submittedName>
</protein>
<dbReference type="AlphaFoldDB" id="A0A2H0C3C0"/>
<dbReference type="Gene3D" id="3.40.50.10420">
    <property type="entry name" value="NagB/RpiA/CoA transferase-like"/>
    <property type="match status" value="1"/>
</dbReference>
<gene>
    <name evidence="2" type="ORF">COW97_00185</name>
</gene>
<reference evidence="2 3" key="1">
    <citation type="submission" date="2017-09" db="EMBL/GenBank/DDBJ databases">
        <title>Depth-based differentiation of microbial function through sediment-hosted aquifers and enrichment of novel symbionts in the deep terrestrial subsurface.</title>
        <authorList>
            <person name="Probst A.J."/>
            <person name="Ladd B."/>
            <person name="Jarett J.K."/>
            <person name="Geller-Mcgrath D.E."/>
            <person name="Sieber C.M."/>
            <person name="Emerson J.B."/>
            <person name="Anantharaman K."/>
            <person name="Thomas B.C."/>
            <person name="Malmstrom R."/>
            <person name="Stieglmeier M."/>
            <person name="Klingl A."/>
            <person name="Woyke T."/>
            <person name="Ryan C.M."/>
            <person name="Banfield J.F."/>
        </authorList>
    </citation>
    <scope>NUCLEOTIDE SEQUENCE [LARGE SCALE GENOMIC DNA]</scope>
    <source>
        <strain evidence="2">CG22_combo_CG10-13_8_21_14_all_34_12</strain>
    </source>
</reference>
<dbReference type="InterPro" id="IPR024185">
    <property type="entry name" value="FTHF_cligase-like_sf"/>
</dbReference>
<dbReference type="Proteomes" id="UP000229699">
    <property type="component" value="Unassembled WGS sequence"/>
</dbReference>
<dbReference type="EMBL" id="PCTC01000005">
    <property type="protein sequence ID" value="PIP63860.1"/>
    <property type="molecule type" value="Genomic_DNA"/>
</dbReference>
<dbReference type="PANTHER" id="PTHR36179">
    <property type="entry name" value="LUD_DOM DOMAIN-CONTAINING PROTEIN"/>
    <property type="match status" value="1"/>
</dbReference>
<dbReference type="InterPro" id="IPR003741">
    <property type="entry name" value="LUD_dom"/>
</dbReference>
<sequence>MKVVQVNMDYSKVPSLEVIDKTIIALKDHGVKVILADSKEQALEEIKKSIPEGSKIMNGSSTTLIQIGFSEMLKSGNHNWKNLHEDILKEKDYGKQSDLRRKALTKTDYFLSSVNAITEDGKLVAVDASGSRVGALPFAAKKVLIVAGANKIVPNLEEAFNRIRNYVINLENERAMKVYGMKSGFGKWVIIEKESIPNRIKLILVKEPLGF</sequence>
<evidence type="ECO:0000259" key="1">
    <source>
        <dbReference type="Pfam" id="PF02589"/>
    </source>
</evidence>
<feature type="domain" description="LUD" evidence="1">
    <location>
        <begin position="19"/>
        <end position="205"/>
    </location>
</feature>
<dbReference type="PANTHER" id="PTHR36179:SF2">
    <property type="entry name" value="LUD DOMAIN-CONTAINING PROTEIN"/>
    <property type="match status" value="1"/>
</dbReference>
<accession>A0A2H0C3C0</accession>